<proteinExistence type="predicted"/>
<sequence length="80" mass="9608">MSRYYQKRVTFTQVDYDFDKALHYITLSSTWSGCGGGHLFITEYEMSPELCDDYVFMRKLRQAKRTARKKHLAALRRYKE</sequence>
<name>A0A8F2JCX3_9CAUD</name>
<reference evidence="1" key="1">
    <citation type="submission" date="2021-03" db="EMBL/GenBank/DDBJ databases">
        <authorList>
            <person name="Tong Y."/>
            <person name="Zhang W."/>
            <person name="Tian F."/>
            <person name="Li J."/>
            <person name="He X."/>
        </authorList>
    </citation>
    <scope>NUCLEOTIDE SEQUENCE</scope>
</reference>
<keyword evidence="2" id="KW-1185">Reference proteome</keyword>
<dbReference type="EMBL" id="MW831865">
    <property type="protein sequence ID" value="QWT56574.1"/>
    <property type="molecule type" value="Genomic_DNA"/>
</dbReference>
<accession>A0A8F2JCX3</accession>
<organism evidence="1 2">
    <name type="scientific">Stenotrophomonas phage BUCT598</name>
    <dbReference type="NCBI Taxonomy" id="2834253"/>
    <lineage>
        <taxon>Viruses</taxon>
        <taxon>Duplodnaviria</taxon>
        <taxon>Heunggongvirae</taxon>
        <taxon>Uroviricota</taxon>
        <taxon>Caudoviricetes</taxon>
        <taxon>Autographivirales</taxon>
        <taxon>Autonotataviridae</taxon>
        <taxon>Gujervirinae</taxon>
        <taxon>Smasvirus</taxon>
        <taxon>Smasvirus BUCT598</taxon>
    </lineage>
</organism>
<evidence type="ECO:0000313" key="1">
    <source>
        <dbReference type="EMBL" id="QWT56574.1"/>
    </source>
</evidence>
<dbReference type="Proteomes" id="UP000693765">
    <property type="component" value="Segment"/>
</dbReference>
<protein>
    <submittedName>
        <fullName evidence="1">Uncharacterized protein</fullName>
    </submittedName>
</protein>
<dbReference type="PROSITE" id="PS51257">
    <property type="entry name" value="PROKAR_LIPOPROTEIN"/>
    <property type="match status" value="1"/>
</dbReference>
<evidence type="ECO:0000313" key="2">
    <source>
        <dbReference type="Proteomes" id="UP000693765"/>
    </source>
</evidence>